<dbReference type="SUPFAM" id="SSF57802">
    <property type="entry name" value="Rubredoxin-like"/>
    <property type="match status" value="1"/>
</dbReference>
<dbReference type="Pfam" id="PF21349">
    <property type="entry name" value="RUBY_RBDX"/>
    <property type="match status" value="1"/>
</dbReference>
<evidence type="ECO:0000256" key="4">
    <source>
        <dbReference type="ARBA" id="ARBA00038054"/>
    </source>
</evidence>
<comment type="similarity">
    <text evidence="4">Belongs to the flavoredoxin family.</text>
</comment>
<dbReference type="CDD" id="cd00350">
    <property type="entry name" value="rubredoxin_like"/>
    <property type="match status" value="1"/>
</dbReference>
<dbReference type="PROSITE" id="PS50903">
    <property type="entry name" value="RUBREDOXIN_LIKE"/>
    <property type="match status" value="1"/>
</dbReference>
<dbReference type="Pfam" id="PF01613">
    <property type="entry name" value="Flavin_Reduct"/>
    <property type="match status" value="1"/>
</dbReference>
<evidence type="ECO:0000256" key="3">
    <source>
        <dbReference type="ARBA" id="ARBA00022630"/>
    </source>
</evidence>
<dbReference type="PANTHER" id="PTHR43567">
    <property type="entry name" value="FLAVOREDOXIN-RELATED-RELATED"/>
    <property type="match status" value="1"/>
</dbReference>
<dbReference type="GO" id="GO:0005506">
    <property type="term" value="F:iron ion binding"/>
    <property type="evidence" value="ECO:0007669"/>
    <property type="project" value="InterPro"/>
</dbReference>
<dbReference type="InterPro" id="IPR024934">
    <property type="entry name" value="Rubredoxin-like_dom"/>
</dbReference>
<keyword evidence="7" id="KW-1185">Reference proteome</keyword>
<dbReference type="InterPro" id="IPR002563">
    <property type="entry name" value="Flavin_Rdtase-like_dom"/>
</dbReference>
<name>A0A1Q9JIK2_9FIRM</name>
<dbReference type="Gene3D" id="2.20.28.10">
    <property type="match status" value="1"/>
</dbReference>
<dbReference type="OrthoDB" id="9799749at2"/>
<evidence type="ECO:0000259" key="5">
    <source>
        <dbReference type="PROSITE" id="PS50903"/>
    </source>
</evidence>
<dbReference type="SMART" id="SM00903">
    <property type="entry name" value="Flavin_Reduct"/>
    <property type="match status" value="1"/>
</dbReference>
<sequence length="196" mass="21645">MSAIFKLTYGLFVLSAKDGEKDNACIINTALQVTSNPLQVSVTVNKANFTHDMIMKTGEFNLSILSQDTPFEVFQHFGMQSGRDVNKFEGDVLRTDNGIAYVGGVSNAVISVKVSKTLDVGTHTIFVGEVTEEHVLSDVPSVTYQYYFDHIKPKPEATKKKGFVCKICGYVYEGDTLPEDFICPICKHGAEDFEPL</sequence>
<dbReference type="PANTHER" id="PTHR43567:SF1">
    <property type="entry name" value="FLAVOREDOXIN"/>
    <property type="match status" value="1"/>
</dbReference>
<dbReference type="Gene3D" id="2.30.110.10">
    <property type="entry name" value="Electron Transport, Fmn-binding Protein, Chain A"/>
    <property type="match status" value="1"/>
</dbReference>
<gene>
    <name evidence="6" type="ORF">BHK98_08165</name>
</gene>
<evidence type="ECO:0000313" key="7">
    <source>
        <dbReference type="Proteomes" id="UP000187404"/>
    </source>
</evidence>
<feature type="domain" description="Rubredoxin-like" evidence="5">
    <location>
        <begin position="160"/>
        <end position="196"/>
    </location>
</feature>
<dbReference type="GO" id="GO:0010181">
    <property type="term" value="F:FMN binding"/>
    <property type="evidence" value="ECO:0007669"/>
    <property type="project" value="InterPro"/>
</dbReference>
<organism evidence="6 7">
    <name type="scientific">Hornefia porci</name>
    <dbReference type="NCBI Taxonomy" id="2652292"/>
    <lineage>
        <taxon>Bacteria</taxon>
        <taxon>Bacillati</taxon>
        <taxon>Bacillota</taxon>
        <taxon>Clostridia</taxon>
        <taxon>Peptostreptococcales</taxon>
        <taxon>Anaerovoracaceae</taxon>
        <taxon>Hornefia</taxon>
    </lineage>
</organism>
<dbReference type="RefSeq" id="WP_075713263.1">
    <property type="nucleotide sequence ID" value="NZ_MJIE01000001.1"/>
</dbReference>
<comment type="cofactor">
    <cofactor evidence="2">
        <name>Fe(3+)</name>
        <dbReference type="ChEBI" id="CHEBI:29034"/>
    </cofactor>
</comment>
<dbReference type="AlphaFoldDB" id="A0A1Q9JIK2"/>
<reference evidence="6 7" key="1">
    <citation type="journal article" date="2016" name="Appl. Environ. Microbiol.">
        <title>Function and Phylogeny of Bacterial Butyryl Coenzyme A:Acetate Transferases and Their Diversity in the Proximal Colon of Swine.</title>
        <authorList>
            <person name="Trachsel J."/>
            <person name="Bayles D.O."/>
            <person name="Looft T."/>
            <person name="Levine U.Y."/>
            <person name="Allen H.K."/>
        </authorList>
    </citation>
    <scope>NUCLEOTIDE SEQUENCE [LARGE SCALE GENOMIC DNA]</scope>
    <source>
        <strain evidence="6 7">68-3-10</strain>
    </source>
</reference>
<evidence type="ECO:0000256" key="1">
    <source>
        <dbReference type="ARBA" id="ARBA00001917"/>
    </source>
</evidence>
<keyword evidence="3" id="KW-0285">Flavoprotein</keyword>
<dbReference type="EMBL" id="MJIE01000001">
    <property type="protein sequence ID" value="OLR56038.1"/>
    <property type="molecule type" value="Genomic_DNA"/>
</dbReference>
<protein>
    <submittedName>
        <fullName evidence="6">Flavin reductase</fullName>
    </submittedName>
</protein>
<dbReference type="GO" id="GO:0016646">
    <property type="term" value="F:oxidoreductase activity, acting on the CH-NH group of donors, NAD or NADP as acceptor"/>
    <property type="evidence" value="ECO:0007669"/>
    <property type="project" value="UniProtKB-ARBA"/>
</dbReference>
<dbReference type="STRING" id="1261640.BHK98_08165"/>
<comment type="cofactor">
    <cofactor evidence="1">
        <name>FMN</name>
        <dbReference type="ChEBI" id="CHEBI:58210"/>
    </cofactor>
</comment>
<dbReference type="InterPro" id="IPR052174">
    <property type="entry name" value="Flavoredoxin"/>
</dbReference>
<accession>A0A1Q9JIK2</accession>
<proteinExistence type="inferred from homology"/>
<dbReference type="InterPro" id="IPR012349">
    <property type="entry name" value="Split_barrel_FMN-bd"/>
</dbReference>
<dbReference type="Proteomes" id="UP000187404">
    <property type="component" value="Unassembled WGS sequence"/>
</dbReference>
<evidence type="ECO:0000256" key="2">
    <source>
        <dbReference type="ARBA" id="ARBA00001965"/>
    </source>
</evidence>
<evidence type="ECO:0000313" key="6">
    <source>
        <dbReference type="EMBL" id="OLR56038.1"/>
    </source>
</evidence>
<dbReference type="SUPFAM" id="SSF50475">
    <property type="entry name" value="FMN-binding split barrel"/>
    <property type="match status" value="1"/>
</dbReference>
<dbReference type="InterPro" id="IPR048574">
    <property type="entry name" value="RUBY_RBDX"/>
</dbReference>
<comment type="caution">
    <text evidence="6">The sequence shown here is derived from an EMBL/GenBank/DDBJ whole genome shotgun (WGS) entry which is preliminary data.</text>
</comment>